<name>A0AAW9CXM6_BURTH</name>
<organism evidence="1 2">
    <name type="scientific">Burkholderia thailandensis</name>
    <dbReference type="NCBI Taxonomy" id="57975"/>
    <lineage>
        <taxon>Bacteria</taxon>
        <taxon>Pseudomonadati</taxon>
        <taxon>Pseudomonadota</taxon>
        <taxon>Betaproteobacteria</taxon>
        <taxon>Burkholderiales</taxon>
        <taxon>Burkholderiaceae</taxon>
        <taxon>Burkholderia</taxon>
        <taxon>pseudomallei group</taxon>
    </lineage>
</organism>
<evidence type="ECO:0000313" key="2">
    <source>
        <dbReference type="Proteomes" id="UP001272137"/>
    </source>
</evidence>
<dbReference type="AlphaFoldDB" id="A0AAW9CXM6"/>
<gene>
    <name evidence="1" type="ORF">C7S16_1753</name>
</gene>
<dbReference type="Proteomes" id="UP001272137">
    <property type="component" value="Unassembled WGS sequence"/>
</dbReference>
<reference evidence="1" key="1">
    <citation type="submission" date="2018-08" db="EMBL/GenBank/DDBJ databases">
        <title>Identification of Burkholderia cepacia strains that express a Burkholderia pseudomallei-like capsular polysaccharide.</title>
        <authorList>
            <person name="Burtnick M.N."/>
            <person name="Vongsouvath M."/>
            <person name="Newton P."/>
            <person name="Wuthiekanun V."/>
            <person name="Limmathurotsakul D."/>
            <person name="Brett P.J."/>
            <person name="Chantratita N."/>
            <person name="Dance D.A."/>
        </authorList>
    </citation>
    <scope>NUCLEOTIDE SEQUENCE</scope>
    <source>
        <strain evidence="1">SBXCC001</strain>
    </source>
</reference>
<evidence type="ECO:0000313" key="1">
    <source>
        <dbReference type="EMBL" id="MDW9255390.1"/>
    </source>
</evidence>
<sequence length="112" mass="11849">MARIKRKRKCPRLDTLIAHVAQRAAPFAVTAASVVAGVAVVAAPSGSPRHAIGFAFFCADLRSIGEAAVNPLIAPGQSRLKHVAMLIRIGVPPGFQLMGRRSARARACRRIG</sequence>
<protein>
    <submittedName>
        <fullName evidence="1">Uncharacterized protein</fullName>
    </submittedName>
</protein>
<proteinExistence type="predicted"/>
<comment type="caution">
    <text evidence="1">The sequence shown here is derived from an EMBL/GenBank/DDBJ whole genome shotgun (WGS) entry which is preliminary data.</text>
</comment>
<dbReference type="EMBL" id="QXCT01000002">
    <property type="protein sequence ID" value="MDW9255390.1"/>
    <property type="molecule type" value="Genomic_DNA"/>
</dbReference>
<accession>A0AAW9CXM6</accession>